<dbReference type="CDD" id="cd23963">
    <property type="entry name" value="GT29_ST8SIA"/>
    <property type="match status" value="1"/>
</dbReference>
<gene>
    <name evidence="12" type="primary">ST8SIA4</name>
    <name evidence="12" type="ORF">BLAG_LOCUS1854</name>
</gene>
<evidence type="ECO:0000256" key="5">
    <source>
        <dbReference type="ARBA" id="ARBA00022692"/>
    </source>
</evidence>
<keyword evidence="10" id="KW-0325">Glycoprotein</keyword>
<accession>A0A8J9YQ38</accession>
<feature type="region of interest" description="Disordered" evidence="11">
    <location>
        <begin position="1"/>
        <end position="24"/>
    </location>
</feature>
<dbReference type="PANTHER" id="PTHR11987">
    <property type="entry name" value="ALPHA-2,8-SIALYLTRANSFERASE"/>
    <property type="match status" value="1"/>
</dbReference>
<reference evidence="12" key="1">
    <citation type="submission" date="2022-01" db="EMBL/GenBank/DDBJ databases">
        <authorList>
            <person name="Braso-Vives M."/>
        </authorList>
    </citation>
    <scope>NUCLEOTIDE SEQUENCE</scope>
</reference>
<evidence type="ECO:0000256" key="10">
    <source>
        <dbReference type="ARBA" id="ARBA00023180"/>
    </source>
</evidence>
<evidence type="ECO:0000313" key="13">
    <source>
        <dbReference type="Proteomes" id="UP000838412"/>
    </source>
</evidence>
<evidence type="ECO:0000313" key="12">
    <source>
        <dbReference type="EMBL" id="CAH1232942.1"/>
    </source>
</evidence>
<dbReference type="GO" id="GO:0003828">
    <property type="term" value="F:alpha-N-acetylneuraminate alpha-2,8-sialyltransferase activity"/>
    <property type="evidence" value="ECO:0007669"/>
    <property type="project" value="TreeGrafter"/>
</dbReference>
<proteinExistence type="inferred from homology"/>
<feature type="region of interest" description="Disordered" evidence="11">
    <location>
        <begin position="80"/>
        <end position="102"/>
    </location>
</feature>
<dbReference type="GO" id="GO:0009311">
    <property type="term" value="P:oligosaccharide metabolic process"/>
    <property type="evidence" value="ECO:0007669"/>
    <property type="project" value="TreeGrafter"/>
</dbReference>
<dbReference type="InterPro" id="IPR050943">
    <property type="entry name" value="Glycosyltr_29_Sialyltrsf"/>
</dbReference>
<dbReference type="OrthoDB" id="10029719at2759"/>
<comment type="subcellular location">
    <subcellularLocation>
        <location evidence="1">Golgi apparatus membrane</location>
        <topology evidence="1">Single-pass type II membrane protein</topology>
    </subcellularLocation>
</comment>
<evidence type="ECO:0000256" key="7">
    <source>
        <dbReference type="ARBA" id="ARBA00022989"/>
    </source>
</evidence>
<protein>
    <submittedName>
        <fullName evidence="12">ST8SIA4 protein</fullName>
    </submittedName>
</protein>
<dbReference type="EMBL" id="OV696686">
    <property type="protein sequence ID" value="CAH1232942.1"/>
    <property type="molecule type" value="Genomic_DNA"/>
</dbReference>
<dbReference type="AlphaFoldDB" id="A0A8J9YQ38"/>
<keyword evidence="8" id="KW-0333">Golgi apparatus</keyword>
<keyword evidence="13" id="KW-1185">Reference proteome</keyword>
<keyword evidence="4" id="KW-0808">Transferase</keyword>
<dbReference type="PANTHER" id="PTHR11987:SF53">
    <property type="entry name" value="ALPHA-2,8-SIALYLTRANSFERASE 8F-LIKE"/>
    <property type="match status" value="1"/>
</dbReference>
<evidence type="ECO:0000256" key="8">
    <source>
        <dbReference type="ARBA" id="ARBA00023034"/>
    </source>
</evidence>
<dbReference type="Gene3D" id="3.90.1480.20">
    <property type="entry name" value="Glycosyl transferase family 29"/>
    <property type="match status" value="1"/>
</dbReference>
<organism evidence="12 13">
    <name type="scientific">Branchiostoma lanceolatum</name>
    <name type="common">Common lancelet</name>
    <name type="synonym">Amphioxus lanceolatum</name>
    <dbReference type="NCBI Taxonomy" id="7740"/>
    <lineage>
        <taxon>Eukaryota</taxon>
        <taxon>Metazoa</taxon>
        <taxon>Chordata</taxon>
        <taxon>Cephalochordata</taxon>
        <taxon>Leptocardii</taxon>
        <taxon>Amphioxiformes</taxon>
        <taxon>Branchiostomatidae</taxon>
        <taxon>Branchiostoma</taxon>
    </lineage>
</organism>
<keyword evidence="5" id="KW-0812">Transmembrane</keyword>
<keyword evidence="9" id="KW-0472">Membrane</keyword>
<dbReference type="Pfam" id="PF00777">
    <property type="entry name" value="Glyco_transf_29"/>
    <property type="match status" value="1"/>
</dbReference>
<evidence type="ECO:0000256" key="11">
    <source>
        <dbReference type="SAM" id="MobiDB-lite"/>
    </source>
</evidence>
<evidence type="ECO:0000256" key="1">
    <source>
        <dbReference type="ARBA" id="ARBA00004323"/>
    </source>
</evidence>
<keyword evidence="3" id="KW-0328">Glycosyltransferase</keyword>
<evidence type="ECO:0000256" key="9">
    <source>
        <dbReference type="ARBA" id="ARBA00023136"/>
    </source>
</evidence>
<evidence type="ECO:0000256" key="6">
    <source>
        <dbReference type="ARBA" id="ARBA00022968"/>
    </source>
</evidence>
<evidence type="ECO:0000256" key="2">
    <source>
        <dbReference type="ARBA" id="ARBA00006003"/>
    </source>
</evidence>
<dbReference type="GO" id="GO:0000139">
    <property type="term" value="C:Golgi membrane"/>
    <property type="evidence" value="ECO:0007669"/>
    <property type="project" value="UniProtKB-SubCell"/>
</dbReference>
<evidence type="ECO:0000256" key="3">
    <source>
        <dbReference type="ARBA" id="ARBA00022676"/>
    </source>
</evidence>
<dbReference type="InterPro" id="IPR001675">
    <property type="entry name" value="Glyco_trans_29"/>
</dbReference>
<sequence>MKPVLTSREFQSHARPRRESTSSGGTASFLFRHPLLCLCLLLFVEDVLWLSWVYYGNADCDCPEMARFKQEHQLRQALHMQQRDGVSKAPTQKVEKDKHSPQLRRKMPKYKPNKEAYQDLLQHVADPSMLERLPDLPFNTAHTALVRKQILQKTHVQNYLYASKKSMPLGSVIPFFEGRNKSTYYMVPGVYNYLPEEVRWPERLYENCSVIGNGGILLNSSCGPEIDSTQYVFRNNLPPLTMEGFFKKDGRNTKINVDYYKDVGSKTNFVSSNPSGFKEFLFEFKNEKIITDFTDYLSQFESDEGTKVWTHMFHYDSKAKLVLRTIIILRAMGAKIDMVSSHPTFLRAVNDFWQGNGLTSARASSGLVFTTIALSMCKETHLYGYWPFPVDYDGQEVPYHYYLYDYQHTQNNTFHKLPEEFKLLQKLHKKGVIKMHIGKCKQ</sequence>
<keyword evidence="6" id="KW-0735">Signal-anchor</keyword>
<comment type="similarity">
    <text evidence="2">Belongs to the glycosyltransferase 29 family.</text>
</comment>
<dbReference type="GO" id="GO:0006491">
    <property type="term" value="P:N-glycan processing"/>
    <property type="evidence" value="ECO:0007669"/>
    <property type="project" value="TreeGrafter"/>
</dbReference>
<dbReference type="Proteomes" id="UP000838412">
    <property type="component" value="Chromosome 1"/>
</dbReference>
<keyword evidence="7" id="KW-1133">Transmembrane helix</keyword>
<name>A0A8J9YQ38_BRALA</name>
<evidence type="ECO:0000256" key="4">
    <source>
        <dbReference type="ARBA" id="ARBA00022679"/>
    </source>
</evidence>
<dbReference type="InterPro" id="IPR038578">
    <property type="entry name" value="GT29-like_sf"/>
</dbReference>